<dbReference type="InterPro" id="IPR014729">
    <property type="entry name" value="Rossmann-like_a/b/a_fold"/>
</dbReference>
<dbReference type="AlphaFoldDB" id="A0A916QSG7"/>
<dbReference type="Pfam" id="PF02698">
    <property type="entry name" value="DUF218"/>
    <property type="match status" value="1"/>
</dbReference>
<keyword evidence="1" id="KW-0472">Membrane</keyword>
<dbReference type="PANTHER" id="PTHR30336">
    <property type="entry name" value="INNER MEMBRANE PROTEIN, PROBABLE PERMEASE"/>
    <property type="match status" value="1"/>
</dbReference>
<name>A0A916QSG7_9RHOB</name>
<reference evidence="3" key="1">
    <citation type="journal article" date="2014" name="Int. J. Syst. Evol. Microbiol.">
        <title>Complete genome sequence of Corynebacterium casei LMG S-19264T (=DSM 44701T), isolated from a smear-ripened cheese.</title>
        <authorList>
            <consortium name="US DOE Joint Genome Institute (JGI-PGF)"/>
            <person name="Walter F."/>
            <person name="Albersmeier A."/>
            <person name="Kalinowski J."/>
            <person name="Ruckert C."/>
        </authorList>
    </citation>
    <scope>NUCLEOTIDE SEQUENCE</scope>
    <source>
        <strain evidence="3">CGMCC 1.15880</strain>
    </source>
</reference>
<dbReference type="CDD" id="cd06259">
    <property type="entry name" value="YdcF-like"/>
    <property type="match status" value="1"/>
</dbReference>
<evidence type="ECO:0000313" key="4">
    <source>
        <dbReference type="Proteomes" id="UP000628017"/>
    </source>
</evidence>
<dbReference type="Proteomes" id="UP000628017">
    <property type="component" value="Unassembled WGS sequence"/>
</dbReference>
<keyword evidence="1" id="KW-0812">Transmembrane</keyword>
<keyword evidence="1" id="KW-1133">Transmembrane helix</keyword>
<dbReference type="RefSeq" id="WP_188671061.1">
    <property type="nucleotide sequence ID" value="NZ_BMKA01000001.1"/>
</dbReference>
<evidence type="ECO:0000259" key="2">
    <source>
        <dbReference type="Pfam" id="PF02698"/>
    </source>
</evidence>
<feature type="transmembrane region" description="Helical" evidence="1">
    <location>
        <begin position="12"/>
        <end position="35"/>
    </location>
</feature>
<proteinExistence type="predicted"/>
<comment type="caution">
    <text evidence="3">The sequence shown here is derived from an EMBL/GenBank/DDBJ whole genome shotgun (WGS) entry which is preliminary data.</text>
</comment>
<dbReference type="InterPro" id="IPR003848">
    <property type="entry name" value="DUF218"/>
</dbReference>
<sequence length="218" mass="23703">MALLAIFRRLIAVFLSIYLLTVVFITGFAALQPLWEPTPSKADLIIVLGGGMSADGRLHRSTTVRVDRGVELFRTGAAPQILFTGGAMVAGAPSAGEQMARRAMNQGVPATAILSETRSHSTLQNALFSRDAWASAEHIILVTEGFHLPRSWASFKAFGAKRTTLIHARRFRGDNITGGIKMVLRESLAYWFNAARYGVWHAAGVIGTESAERNSLLH</sequence>
<feature type="domain" description="DUF218" evidence="2">
    <location>
        <begin position="43"/>
        <end position="167"/>
    </location>
</feature>
<reference evidence="3" key="2">
    <citation type="submission" date="2020-09" db="EMBL/GenBank/DDBJ databases">
        <authorList>
            <person name="Sun Q."/>
            <person name="Zhou Y."/>
        </authorList>
    </citation>
    <scope>NUCLEOTIDE SEQUENCE</scope>
    <source>
        <strain evidence="3">CGMCC 1.15880</strain>
    </source>
</reference>
<organism evidence="3 4">
    <name type="scientific">Neptunicoccus cionae</name>
    <dbReference type="NCBI Taxonomy" id="2035344"/>
    <lineage>
        <taxon>Bacteria</taxon>
        <taxon>Pseudomonadati</taxon>
        <taxon>Pseudomonadota</taxon>
        <taxon>Alphaproteobacteria</taxon>
        <taxon>Rhodobacterales</taxon>
        <taxon>Paracoccaceae</taxon>
        <taxon>Neptunicoccus</taxon>
    </lineage>
</organism>
<evidence type="ECO:0000256" key="1">
    <source>
        <dbReference type="SAM" id="Phobius"/>
    </source>
</evidence>
<gene>
    <name evidence="3" type="ORF">GCM10011498_07650</name>
</gene>
<dbReference type="EMBL" id="BMKA01000001">
    <property type="protein sequence ID" value="GGA10064.1"/>
    <property type="molecule type" value="Genomic_DNA"/>
</dbReference>
<evidence type="ECO:0000313" key="3">
    <source>
        <dbReference type="EMBL" id="GGA10064.1"/>
    </source>
</evidence>
<dbReference type="GO" id="GO:0005886">
    <property type="term" value="C:plasma membrane"/>
    <property type="evidence" value="ECO:0007669"/>
    <property type="project" value="TreeGrafter"/>
</dbReference>
<dbReference type="InterPro" id="IPR051599">
    <property type="entry name" value="Cell_Envelope_Assoc"/>
</dbReference>
<keyword evidence="4" id="KW-1185">Reference proteome</keyword>
<protein>
    <recommendedName>
        <fullName evidence="2">DUF218 domain-containing protein</fullName>
    </recommendedName>
</protein>
<accession>A0A916QSG7</accession>
<dbReference type="PANTHER" id="PTHR30336:SF20">
    <property type="entry name" value="DUF218 DOMAIN-CONTAINING PROTEIN"/>
    <property type="match status" value="1"/>
</dbReference>
<dbReference type="Gene3D" id="3.40.50.620">
    <property type="entry name" value="HUPs"/>
    <property type="match status" value="1"/>
</dbReference>